<feature type="transmembrane region" description="Helical" evidence="7">
    <location>
        <begin position="64"/>
        <end position="86"/>
    </location>
</feature>
<feature type="transmembrane region" description="Helical" evidence="7">
    <location>
        <begin position="245"/>
        <end position="262"/>
    </location>
</feature>
<comment type="subcellular location">
    <subcellularLocation>
        <location evidence="1">Cell membrane</location>
        <topology evidence="1">Multi-pass membrane protein</topology>
    </subcellularLocation>
</comment>
<evidence type="ECO:0000256" key="2">
    <source>
        <dbReference type="ARBA" id="ARBA00007362"/>
    </source>
</evidence>
<dbReference type="PANTHER" id="PTHR42920:SF15">
    <property type="entry name" value="MEMBRANE PROTEIN"/>
    <property type="match status" value="1"/>
</dbReference>
<keyword evidence="4 7" id="KW-0812">Transmembrane</keyword>
<dbReference type="InterPro" id="IPR051258">
    <property type="entry name" value="Diverse_Substrate_Transporter"/>
</dbReference>
<dbReference type="Proteomes" id="UP001596505">
    <property type="component" value="Unassembled WGS sequence"/>
</dbReference>
<feature type="transmembrane region" description="Helical" evidence="7">
    <location>
        <begin position="268"/>
        <end position="287"/>
    </location>
</feature>
<reference evidence="10" key="1">
    <citation type="journal article" date="2019" name="Int. J. Syst. Evol. Microbiol.">
        <title>The Global Catalogue of Microorganisms (GCM) 10K type strain sequencing project: providing services to taxonomists for standard genome sequencing and annotation.</title>
        <authorList>
            <consortium name="The Broad Institute Genomics Platform"/>
            <consortium name="The Broad Institute Genome Sequencing Center for Infectious Disease"/>
            <person name="Wu L."/>
            <person name="Ma J."/>
        </authorList>
    </citation>
    <scope>NUCLEOTIDE SEQUENCE [LARGE SCALE GENOMIC DNA]</scope>
    <source>
        <strain evidence="10">CGMCC 1.16305</strain>
    </source>
</reference>
<feature type="transmembrane region" description="Helical" evidence="7">
    <location>
        <begin position="33"/>
        <end position="52"/>
    </location>
</feature>
<dbReference type="EMBL" id="JBHTCO010000003">
    <property type="protein sequence ID" value="MFC7391949.1"/>
    <property type="molecule type" value="Genomic_DNA"/>
</dbReference>
<organism evidence="9 10">
    <name type="scientific">Scopulibacillus cellulosilyticus</name>
    <dbReference type="NCBI Taxonomy" id="2665665"/>
    <lineage>
        <taxon>Bacteria</taxon>
        <taxon>Bacillati</taxon>
        <taxon>Bacillota</taxon>
        <taxon>Bacilli</taxon>
        <taxon>Bacillales</taxon>
        <taxon>Sporolactobacillaceae</taxon>
        <taxon>Scopulibacillus</taxon>
    </lineage>
</organism>
<feature type="transmembrane region" description="Helical" evidence="7">
    <location>
        <begin position="92"/>
        <end position="113"/>
    </location>
</feature>
<name>A0ABW2PS49_9BACL</name>
<evidence type="ECO:0000256" key="7">
    <source>
        <dbReference type="SAM" id="Phobius"/>
    </source>
</evidence>
<sequence length="314" mass="34567">MQIFSYLLLLLTSLLWGGNFVVGKSLVGHASPVTLTSLRWIIAVVCLFPIVWRKEKKILPPLSAILPLALMGITGVVLFNVFQFWALEQTSATNVGLISTLNAISIAVFSFLFLKERINILQGASMILSLCGVILVLSKGRMDLLLSLHFNKGDLWMLAAVCIWGIYSVCSRWATTKTSPMMSTLYSGIFGLIFLVPFNLSDFTVTNINASFIESILYTGVISTVLCMVFWNIGVQRLGPTASGVFLNFNPIFTAILAFLLLGEKMTWIQGIGSVIVIIGCYLFSHFKTKVILKRKRSLPQPSNTALAQKKGVS</sequence>
<evidence type="ECO:0000256" key="4">
    <source>
        <dbReference type="ARBA" id="ARBA00022692"/>
    </source>
</evidence>
<accession>A0ABW2PS49</accession>
<evidence type="ECO:0000259" key="8">
    <source>
        <dbReference type="Pfam" id="PF00892"/>
    </source>
</evidence>
<dbReference type="InterPro" id="IPR000620">
    <property type="entry name" value="EamA_dom"/>
</dbReference>
<protein>
    <submittedName>
        <fullName evidence="9">DMT family transporter</fullName>
    </submittedName>
</protein>
<dbReference type="InterPro" id="IPR037185">
    <property type="entry name" value="EmrE-like"/>
</dbReference>
<feature type="transmembrane region" description="Helical" evidence="7">
    <location>
        <begin position="182"/>
        <end position="200"/>
    </location>
</feature>
<dbReference type="PANTHER" id="PTHR42920">
    <property type="entry name" value="OS03G0707200 PROTEIN-RELATED"/>
    <property type="match status" value="1"/>
</dbReference>
<comment type="caution">
    <text evidence="9">The sequence shown here is derived from an EMBL/GenBank/DDBJ whole genome shotgun (WGS) entry which is preliminary data.</text>
</comment>
<comment type="similarity">
    <text evidence="2">Belongs to the EamA transporter family.</text>
</comment>
<evidence type="ECO:0000256" key="1">
    <source>
        <dbReference type="ARBA" id="ARBA00004651"/>
    </source>
</evidence>
<keyword evidence="3" id="KW-1003">Cell membrane</keyword>
<evidence type="ECO:0000313" key="9">
    <source>
        <dbReference type="EMBL" id="MFC7391949.1"/>
    </source>
</evidence>
<feature type="transmembrane region" description="Helical" evidence="7">
    <location>
        <begin position="212"/>
        <end position="233"/>
    </location>
</feature>
<feature type="domain" description="EamA" evidence="8">
    <location>
        <begin position="5"/>
        <end position="137"/>
    </location>
</feature>
<feature type="transmembrane region" description="Helical" evidence="7">
    <location>
        <begin position="157"/>
        <end position="175"/>
    </location>
</feature>
<feature type="domain" description="EamA" evidence="8">
    <location>
        <begin position="152"/>
        <end position="285"/>
    </location>
</feature>
<evidence type="ECO:0000313" key="10">
    <source>
        <dbReference type="Proteomes" id="UP001596505"/>
    </source>
</evidence>
<evidence type="ECO:0000256" key="5">
    <source>
        <dbReference type="ARBA" id="ARBA00022989"/>
    </source>
</evidence>
<keyword evidence="5 7" id="KW-1133">Transmembrane helix</keyword>
<evidence type="ECO:0000256" key="3">
    <source>
        <dbReference type="ARBA" id="ARBA00022475"/>
    </source>
</evidence>
<dbReference type="RefSeq" id="WP_380963459.1">
    <property type="nucleotide sequence ID" value="NZ_JBHTCO010000003.1"/>
</dbReference>
<dbReference type="SUPFAM" id="SSF103481">
    <property type="entry name" value="Multidrug resistance efflux transporter EmrE"/>
    <property type="match status" value="2"/>
</dbReference>
<keyword evidence="10" id="KW-1185">Reference proteome</keyword>
<feature type="transmembrane region" description="Helical" evidence="7">
    <location>
        <begin position="120"/>
        <end position="137"/>
    </location>
</feature>
<gene>
    <name evidence="9" type="ORF">ACFQRG_02925</name>
</gene>
<proteinExistence type="inferred from homology"/>
<dbReference type="Pfam" id="PF00892">
    <property type="entry name" value="EamA"/>
    <property type="match status" value="2"/>
</dbReference>
<evidence type="ECO:0000256" key="6">
    <source>
        <dbReference type="ARBA" id="ARBA00023136"/>
    </source>
</evidence>
<keyword evidence="6 7" id="KW-0472">Membrane</keyword>